<dbReference type="OrthoDB" id="1893551at2759"/>
<evidence type="ECO:0000256" key="3">
    <source>
        <dbReference type="PROSITE-ProRule" id="PRU00235"/>
    </source>
</evidence>
<dbReference type="InterPro" id="IPR002110">
    <property type="entry name" value="Ankyrin_rpt"/>
</dbReference>
<dbReference type="SUPFAM" id="SSF50985">
    <property type="entry name" value="RCC1/BLIP-II"/>
    <property type="match status" value="1"/>
</dbReference>
<dbReference type="CTD" id="6754350"/>
<dbReference type="PANTHER" id="PTHR22872">
    <property type="entry name" value="BTK-BINDING PROTEIN-RELATED"/>
    <property type="match status" value="1"/>
</dbReference>
<feature type="repeat" description="ANK" evidence="2">
    <location>
        <begin position="78"/>
        <end position="110"/>
    </location>
</feature>
<dbReference type="HOGENOM" id="CLU_033110_1_0_1"/>
<dbReference type="Gene3D" id="2.130.10.30">
    <property type="entry name" value="Regulator of chromosome condensation 1/beta-lactamase-inhibitor protein II"/>
    <property type="match status" value="1"/>
</dbReference>
<dbReference type="PANTHER" id="PTHR22872:SF2">
    <property type="entry name" value="INHIBITOR OF BRUTON TYROSINE KINASE"/>
    <property type="match status" value="1"/>
</dbReference>
<dbReference type="Pfam" id="PF12796">
    <property type="entry name" value="Ank_2"/>
    <property type="match status" value="1"/>
</dbReference>
<dbReference type="InterPro" id="IPR051625">
    <property type="entry name" value="Signaling_Regulatory_Domain"/>
</dbReference>
<sequence length="461" mass="51773">MSPLFILFKQSSYRALGIPSDESLRVTIFCTSCANADHQHDALGRTPLHMAASYGRYDLVRWLIKDRKLDVNARDDESGWTPLHRCLFYGHLDVAALLVKLGADLFAEDREGLTPLDMVLIDRKQTFPSLHLSPPAHVFTWGLNDNFTLGHAESNCRLPGRVKFITASQAAKTISIKQIVMCQFHSVFLSHDGRVFTCGHGQGGRLGIADEETTLRASEISSITGIKIAQIAAARDHTVLLTDKGAVYTFGMNNYHQLGQVPSPKRCLKPKQISSKHLHNKVMIGIAAGTYHTVMHTNEELYTCGTNYGQIGHAAMERQVTLPKLVSSLSLESSTELVKRKIQIVATSEYATACTTDVGEIYIMSDFNIRKIRIPRGQQSIERLRLKSFAIPSNNSNSNEHRIMLFVICKPNFQLLSWTNEYRKLYICKWAQKPDMHIMDIAFTEDNKVLISAGNIFLFKF</sequence>
<dbReference type="Gene3D" id="1.25.40.20">
    <property type="entry name" value="Ankyrin repeat-containing domain"/>
    <property type="match status" value="1"/>
</dbReference>
<reference evidence="4 5" key="1">
    <citation type="journal article" date="2008" name="Nature">
        <title>The Trichoplax genome and the nature of placozoans.</title>
        <authorList>
            <person name="Srivastava M."/>
            <person name="Begovic E."/>
            <person name="Chapman J."/>
            <person name="Putnam N.H."/>
            <person name="Hellsten U."/>
            <person name="Kawashima T."/>
            <person name="Kuo A."/>
            <person name="Mitros T."/>
            <person name="Salamov A."/>
            <person name="Carpenter M.L."/>
            <person name="Signorovitch A.Y."/>
            <person name="Moreno M.A."/>
            <person name="Kamm K."/>
            <person name="Grimwood J."/>
            <person name="Schmutz J."/>
            <person name="Shapiro H."/>
            <person name="Grigoriev I.V."/>
            <person name="Buss L.W."/>
            <person name="Schierwater B."/>
            <person name="Dellaporta S.L."/>
            <person name="Rokhsar D.S."/>
        </authorList>
    </citation>
    <scope>NUCLEOTIDE SEQUENCE [LARGE SCALE GENOMIC DNA]</scope>
    <source>
        <strain evidence="4 5">Grell-BS-1999</strain>
    </source>
</reference>
<dbReference type="STRING" id="10228.B3RX55"/>
<dbReference type="PRINTS" id="PR00633">
    <property type="entry name" value="RCCNDNSATION"/>
</dbReference>
<name>B3RX55_TRIAD</name>
<dbReference type="SUPFAM" id="SSF48403">
    <property type="entry name" value="Ankyrin repeat"/>
    <property type="match status" value="1"/>
</dbReference>
<dbReference type="KEGG" id="tad:TRIADDRAFT_57002"/>
<dbReference type="RefSeq" id="XP_002113137.1">
    <property type="nucleotide sequence ID" value="XM_002113101.1"/>
</dbReference>
<dbReference type="Pfam" id="PF00415">
    <property type="entry name" value="RCC1"/>
    <property type="match status" value="2"/>
</dbReference>
<dbReference type="PROSITE" id="PS50297">
    <property type="entry name" value="ANK_REP_REGION"/>
    <property type="match status" value="2"/>
</dbReference>
<dbReference type="PhylomeDB" id="B3RX55"/>
<dbReference type="InterPro" id="IPR009091">
    <property type="entry name" value="RCC1/BLIP-II"/>
</dbReference>
<keyword evidence="2" id="KW-0040">ANK repeat</keyword>
<dbReference type="eggNOG" id="KOG0783">
    <property type="taxonomic scope" value="Eukaryota"/>
</dbReference>
<keyword evidence="1" id="KW-0677">Repeat</keyword>
<dbReference type="PROSITE" id="PS50088">
    <property type="entry name" value="ANK_REPEAT"/>
    <property type="match status" value="2"/>
</dbReference>
<dbReference type="InterPro" id="IPR000408">
    <property type="entry name" value="Reg_chr_condens"/>
</dbReference>
<feature type="repeat" description="RCC1" evidence="3">
    <location>
        <begin position="136"/>
        <end position="192"/>
    </location>
</feature>
<dbReference type="OMA" id="SEYATAC"/>
<feature type="repeat" description="RCC1" evidence="3">
    <location>
        <begin position="193"/>
        <end position="244"/>
    </location>
</feature>
<evidence type="ECO:0000256" key="1">
    <source>
        <dbReference type="ARBA" id="ARBA00022737"/>
    </source>
</evidence>
<dbReference type="GeneID" id="6754350"/>
<dbReference type="AlphaFoldDB" id="B3RX55"/>
<protein>
    <submittedName>
        <fullName evidence="4">Uncharacterized protein</fullName>
    </submittedName>
</protein>
<dbReference type="PROSITE" id="PS50012">
    <property type="entry name" value="RCC1_3"/>
    <property type="match status" value="3"/>
</dbReference>
<dbReference type="SMART" id="SM00248">
    <property type="entry name" value="ANK"/>
    <property type="match status" value="2"/>
</dbReference>
<feature type="repeat" description="ANK" evidence="2">
    <location>
        <begin position="43"/>
        <end position="76"/>
    </location>
</feature>
<organism evidence="4 5">
    <name type="scientific">Trichoplax adhaerens</name>
    <name type="common">Trichoplax reptans</name>
    <dbReference type="NCBI Taxonomy" id="10228"/>
    <lineage>
        <taxon>Eukaryota</taxon>
        <taxon>Metazoa</taxon>
        <taxon>Placozoa</taxon>
        <taxon>Uniplacotomia</taxon>
        <taxon>Trichoplacea</taxon>
        <taxon>Trichoplacidae</taxon>
        <taxon>Trichoplax</taxon>
    </lineage>
</organism>
<evidence type="ECO:0000313" key="5">
    <source>
        <dbReference type="Proteomes" id="UP000009022"/>
    </source>
</evidence>
<gene>
    <name evidence="4" type="ORF">TRIADDRAFT_57002</name>
</gene>
<proteinExistence type="predicted"/>
<feature type="repeat" description="RCC1" evidence="3">
    <location>
        <begin position="245"/>
        <end position="299"/>
    </location>
</feature>
<evidence type="ECO:0000256" key="2">
    <source>
        <dbReference type="PROSITE-ProRule" id="PRU00023"/>
    </source>
</evidence>
<dbReference type="PRINTS" id="PR01415">
    <property type="entry name" value="ANKYRIN"/>
</dbReference>
<dbReference type="InterPro" id="IPR036770">
    <property type="entry name" value="Ankyrin_rpt-contain_sf"/>
</dbReference>
<dbReference type="InParanoid" id="B3RX55"/>
<keyword evidence="5" id="KW-1185">Reference proteome</keyword>
<dbReference type="Proteomes" id="UP000009022">
    <property type="component" value="Unassembled WGS sequence"/>
</dbReference>
<dbReference type="EMBL" id="DS985245">
    <property type="protein sequence ID" value="EDV25247.1"/>
    <property type="molecule type" value="Genomic_DNA"/>
</dbReference>
<accession>B3RX55</accession>
<evidence type="ECO:0000313" key="4">
    <source>
        <dbReference type="EMBL" id="EDV25247.1"/>
    </source>
</evidence>